<dbReference type="HOGENOM" id="CLU_1951004_0_0_1"/>
<dbReference type="STRING" id="7222.B4K3C3"/>
<dbReference type="PROSITE" id="PS50057">
    <property type="entry name" value="FERM_3"/>
    <property type="match status" value="1"/>
</dbReference>
<dbReference type="InterPro" id="IPR018979">
    <property type="entry name" value="FERM_N"/>
</dbReference>
<dbReference type="PANTHER" id="PTHR45706">
    <property type="entry name" value="TYROSINE-PROTEIN PHOSPHATASE"/>
    <property type="match status" value="1"/>
</dbReference>
<organism evidence="3">
    <name type="scientific">Drosophila grimshawi</name>
    <name type="common">Hawaiian fruit fly</name>
    <name type="synonym">Idiomyia grimshawi</name>
    <dbReference type="NCBI Taxonomy" id="7222"/>
    <lineage>
        <taxon>Eukaryota</taxon>
        <taxon>Metazoa</taxon>
        <taxon>Ecdysozoa</taxon>
        <taxon>Arthropoda</taxon>
        <taxon>Hexapoda</taxon>
        <taxon>Insecta</taxon>
        <taxon>Pterygota</taxon>
        <taxon>Neoptera</taxon>
        <taxon>Endopterygota</taxon>
        <taxon>Diptera</taxon>
        <taxon>Brachycera</taxon>
        <taxon>Muscomorpha</taxon>
        <taxon>Ephydroidea</taxon>
        <taxon>Drosophilidae</taxon>
        <taxon>Drosophila</taxon>
        <taxon>Hawaiian Drosophila</taxon>
    </lineage>
</organism>
<dbReference type="OrthoDB" id="5854685at2759"/>
<dbReference type="Pfam" id="PF09379">
    <property type="entry name" value="FERM_N"/>
    <property type="match status" value="1"/>
</dbReference>
<dbReference type="Proteomes" id="UP000001070">
    <property type="component" value="Unassembled WGS sequence"/>
</dbReference>
<sequence length="129" mass="15262">MFERFRLSNLSRNYRQRGGSTELARDKKQQRQQCVTVLFLDDITHTFRIEKRAKGSELLDQVFHYLELSERDYFGLLFPQKPGDVVRWVDAQKQFKKQCSSVCLDNDAVPLLEFRVKVNTTLVEVLEVY</sequence>
<name>B4K3C3_DROGR</name>
<evidence type="ECO:0000259" key="1">
    <source>
        <dbReference type="PROSITE" id="PS50057"/>
    </source>
</evidence>
<dbReference type="Gene3D" id="3.10.20.90">
    <property type="entry name" value="Phosphatidylinositol 3-kinase Catalytic Subunit, Chain A, domain 1"/>
    <property type="match status" value="1"/>
</dbReference>
<reference evidence="2 3" key="1">
    <citation type="journal article" date="2007" name="Nature">
        <title>Evolution of genes and genomes on the Drosophila phylogeny.</title>
        <authorList>
            <consortium name="Drosophila 12 Genomes Consortium"/>
            <person name="Clark A.G."/>
            <person name="Eisen M.B."/>
            <person name="Smith D.R."/>
            <person name="Bergman C.M."/>
            <person name="Oliver B."/>
            <person name="Markow T.A."/>
            <person name="Kaufman T.C."/>
            <person name="Kellis M."/>
            <person name="Gelbart W."/>
            <person name="Iyer V.N."/>
            <person name="Pollard D.A."/>
            <person name="Sackton T.B."/>
            <person name="Larracuente A.M."/>
            <person name="Singh N.D."/>
            <person name="Abad J.P."/>
            <person name="Abt D.N."/>
            <person name="Adryan B."/>
            <person name="Aguade M."/>
            <person name="Akashi H."/>
            <person name="Anderson W.W."/>
            <person name="Aquadro C.F."/>
            <person name="Ardell D.H."/>
            <person name="Arguello R."/>
            <person name="Artieri C.G."/>
            <person name="Barbash D.A."/>
            <person name="Barker D."/>
            <person name="Barsanti P."/>
            <person name="Batterham P."/>
            <person name="Batzoglou S."/>
            <person name="Begun D."/>
            <person name="Bhutkar A."/>
            <person name="Blanco E."/>
            <person name="Bosak S.A."/>
            <person name="Bradley R.K."/>
            <person name="Brand A.D."/>
            <person name="Brent M.R."/>
            <person name="Brooks A.N."/>
            <person name="Brown R.H."/>
            <person name="Butlin R.K."/>
            <person name="Caggese C."/>
            <person name="Calvi B.R."/>
            <person name="Bernardo de Carvalho A."/>
            <person name="Caspi A."/>
            <person name="Castrezana S."/>
            <person name="Celniker S.E."/>
            <person name="Chang J.L."/>
            <person name="Chapple C."/>
            <person name="Chatterji S."/>
            <person name="Chinwalla A."/>
            <person name="Civetta A."/>
            <person name="Clifton S.W."/>
            <person name="Comeron J.M."/>
            <person name="Costello J.C."/>
            <person name="Coyne J.A."/>
            <person name="Daub J."/>
            <person name="David R.G."/>
            <person name="Delcher A.L."/>
            <person name="Delehaunty K."/>
            <person name="Do C.B."/>
            <person name="Ebling H."/>
            <person name="Edwards K."/>
            <person name="Eickbush T."/>
            <person name="Evans J.D."/>
            <person name="Filipski A."/>
            <person name="Findeiss S."/>
            <person name="Freyhult E."/>
            <person name="Fulton L."/>
            <person name="Fulton R."/>
            <person name="Garcia A.C."/>
            <person name="Gardiner A."/>
            <person name="Garfield D.A."/>
            <person name="Garvin B.E."/>
            <person name="Gibson G."/>
            <person name="Gilbert D."/>
            <person name="Gnerre S."/>
            <person name="Godfrey J."/>
            <person name="Good R."/>
            <person name="Gotea V."/>
            <person name="Gravely B."/>
            <person name="Greenberg A.J."/>
            <person name="Griffiths-Jones S."/>
            <person name="Gross S."/>
            <person name="Guigo R."/>
            <person name="Gustafson E.A."/>
            <person name="Haerty W."/>
            <person name="Hahn M.W."/>
            <person name="Halligan D.L."/>
            <person name="Halpern A.L."/>
            <person name="Halter G.M."/>
            <person name="Han M.V."/>
            <person name="Heger A."/>
            <person name="Hillier L."/>
            <person name="Hinrichs A.S."/>
            <person name="Holmes I."/>
            <person name="Hoskins R.A."/>
            <person name="Hubisz M.J."/>
            <person name="Hultmark D."/>
            <person name="Huntley M.A."/>
            <person name="Jaffe D.B."/>
            <person name="Jagadeeshan S."/>
            <person name="Jeck W.R."/>
            <person name="Johnson J."/>
            <person name="Jones C.D."/>
            <person name="Jordan W.C."/>
            <person name="Karpen G.H."/>
            <person name="Kataoka E."/>
            <person name="Keightley P.D."/>
            <person name="Kheradpour P."/>
            <person name="Kirkness E.F."/>
            <person name="Koerich L.B."/>
            <person name="Kristiansen K."/>
            <person name="Kudrna D."/>
            <person name="Kulathinal R.J."/>
            <person name="Kumar S."/>
            <person name="Kwok R."/>
            <person name="Lander E."/>
            <person name="Langley C.H."/>
            <person name="Lapoint R."/>
            <person name="Lazzaro B.P."/>
            <person name="Lee S.J."/>
            <person name="Levesque L."/>
            <person name="Li R."/>
            <person name="Lin C.F."/>
            <person name="Lin M.F."/>
            <person name="Lindblad-Toh K."/>
            <person name="Llopart A."/>
            <person name="Long M."/>
            <person name="Low L."/>
            <person name="Lozovsky E."/>
            <person name="Lu J."/>
            <person name="Luo M."/>
            <person name="Machado C.A."/>
            <person name="Makalowski W."/>
            <person name="Marzo M."/>
            <person name="Matsuda M."/>
            <person name="Matzkin L."/>
            <person name="McAllister B."/>
            <person name="McBride C.S."/>
            <person name="McKernan B."/>
            <person name="McKernan K."/>
            <person name="Mendez-Lago M."/>
            <person name="Minx P."/>
            <person name="Mollenhauer M.U."/>
            <person name="Montooth K."/>
            <person name="Mount S.M."/>
            <person name="Mu X."/>
            <person name="Myers E."/>
            <person name="Negre B."/>
            <person name="Newfeld S."/>
            <person name="Nielsen R."/>
            <person name="Noor M.A."/>
            <person name="O'Grady P."/>
            <person name="Pachter L."/>
            <person name="Papaceit M."/>
            <person name="Parisi M.J."/>
            <person name="Parisi M."/>
            <person name="Parts L."/>
            <person name="Pedersen J.S."/>
            <person name="Pesole G."/>
            <person name="Phillippy A.M."/>
            <person name="Ponting C.P."/>
            <person name="Pop M."/>
            <person name="Porcelli D."/>
            <person name="Powell J.R."/>
            <person name="Prohaska S."/>
            <person name="Pruitt K."/>
            <person name="Puig M."/>
            <person name="Quesneville H."/>
            <person name="Ram K.R."/>
            <person name="Rand D."/>
            <person name="Rasmussen M.D."/>
            <person name="Reed L.K."/>
            <person name="Reenan R."/>
            <person name="Reily A."/>
            <person name="Remington K.A."/>
            <person name="Rieger T.T."/>
            <person name="Ritchie M.G."/>
            <person name="Robin C."/>
            <person name="Rogers Y.H."/>
            <person name="Rohde C."/>
            <person name="Rozas J."/>
            <person name="Rubenfield M.J."/>
            <person name="Ruiz A."/>
            <person name="Russo S."/>
            <person name="Salzberg S.L."/>
            <person name="Sanchez-Gracia A."/>
            <person name="Saranga D.J."/>
            <person name="Sato H."/>
            <person name="Schaeffer S.W."/>
            <person name="Schatz M.C."/>
            <person name="Schlenke T."/>
            <person name="Schwartz R."/>
            <person name="Segarra C."/>
            <person name="Singh R.S."/>
            <person name="Sirot L."/>
            <person name="Sirota M."/>
            <person name="Sisneros N.B."/>
            <person name="Smith C.D."/>
            <person name="Smith T.F."/>
            <person name="Spieth J."/>
            <person name="Stage D.E."/>
            <person name="Stark A."/>
            <person name="Stephan W."/>
            <person name="Strausberg R.L."/>
            <person name="Strempel S."/>
            <person name="Sturgill D."/>
            <person name="Sutton G."/>
            <person name="Sutton G.G."/>
            <person name="Tao W."/>
            <person name="Teichmann S."/>
            <person name="Tobari Y.N."/>
            <person name="Tomimura Y."/>
            <person name="Tsolas J.M."/>
            <person name="Valente V.L."/>
            <person name="Venter E."/>
            <person name="Venter J.C."/>
            <person name="Vicario S."/>
            <person name="Vieira F.G."/>
            <person name="Vilella A.J."/>
            <person name="Villasante A."/>
            <person name="Walenz B."/>
            <person name="Wang J."/>
            <person name="Wasserman M."/>
            <person name="Watts T."/>
            <person name="Wilson D."/>
            <person name="Wilson R.K."/>
            <person name="Wing R.A."/>
            <person name="Wolfner M.F."/>
            <person name="Wong A."/>
            <person name="Wong G.K."/>
            <person name="Wu C.I."/>
            <person name="Wu G."/>
            <person name="Yamamoto D."/>
            <person name="Yang H.P."/>
            <person name="Yang S.P."/>
            <person name="Yorke J.A."/>
            <person name="Yoshida K."/>
            <person name="Zdobnov E."/>
            <person name="Zhang P."/>
            <person name="Zhang Y."/>
            <person name="Zimin A.V."/>
            <person name="Baldwin J."/>
            <person name="Abdouelleil A."/>
            <person name="Abdulkadir J."/>
            <person name="Abebe A."/>
            <person name="Abera B."/>
            <person name="Abreu J."/>
            <person name="Acer S.C."/>
            <person name="Aftuck L."/>
            <person name="Alexander A."/>
            <person name="An P."/>
            <person name="Anderson E."/>
            <person name="Anderson S."/>
            <person name="Arachi H."/>
            <person name="Azer M."/>
            <person name="Bachantsang P."/>
            <person name="Barry A."/>
            <person name="Bayul T."/>
            <person name="Berlin A."/>
            <person name="Bessette D."/>
            <person name="Bloom T."/>
            <person name="Blye J."/>
            <person name="Boguslavskiy L."/>
            <person name="Bonnet C."/>
            <person name="Boukhgalter B."/>
            <person name="Bourzgui I."/>
            <person name="Brown A."/>
            <person name="Cahill P."/>
            <person name="Channer S."/>
            <person name="Cheshatsang Y."/>
            <person name="Chuda L."/>
            <person name="Citroen M."/>
            <person name="Collymore A."/>
            <person name="Cooke P."/>
            <person name="Costello M."/>
            <person name="D'Aco K."/>
            <person name="Daza R."/>
            <person name="De Haan G."/>
            <person name="DeGray S."/>
            <person name="DeMaso C."/>
            <person name="Dhargay N."/>
            <person name="Dooley K."/>
            <person name="Dooley E."/>
            <person name="Doricent M."/>
            <person name="Dorje P."/>
            <person name="Dorjee K."/>
            <person name="Dupes A."/>
            <person name="Elong R."/>
            <person name="Falk J."/>
            <person name="Farina A."/>
            <person name="Faro S."/>
            <person name="Ferguson D."/>
            <person name="Fisher S."/>
            <person name="Foley C.D."/>
            <person name="Franke A."/>
            <person name="Friedrich D."/>
            <person name="Gadbois L."/>
            <person name="Gearin G."/>
            <person name="Gearin C.R."/>
            <person name="Giannoukos G."/>
            <person name="Goode T."/>
            <person name="Graham J."/>
            <person name="Grandbois E."/>
            <person name="Grewal S."/>
            <person name="Gyaltsen K."/>
            <person name="Hafez N."/>
            <person name="Hagos B."/>
            <person name="Hall J."/>
            <person name="Henson C."/>
            <person name="Hollinger A."/>
            <person name="Honan T."/>
            <person name="Huard M.D."/>
            <person name="Hughes L."/>
            <person name="Hurhula B."/>
            <person name="Husby M.E."/>
            <person name="Kamat A."/>
            <person name="Kanga B."/>
            <person name="Kashin S."/>
            <person name="Khazanovich D."/>
            <person name="Kisner P."/>
            <person name="Lance K."/>
            <person name="Lara M."/>
            <person name="Lee W."/>
            <person name="Lennon N."/>
            <person name="Letendre F."/>
            <person name="LeVine R."/>
            <person name="Lipovsky A."/>
            <person name="Liu X."/>
            <person name="Liu J."/>
            <person name="Liu S."/>
            <person name="Lokyitsang T."/>
            <person name="Lokyitsang Y."/>
            <person name="Lubonja R."/>
            <person name="Lui A."/>
            <person name="MacDonald P."/>
            <person name="Magnisalis V."/>
            <person name="Maru K."/>
            <person name="Matthews C."/>
            <person name="McCusker W."/>
            <person name="McDonough S."/>
            <person name="Mehta T."/>
            <person name="Meldrim J."/>
            <person name="Meneus L."/>
            <person name="Mihai O."/>
            <person name="Mihalev A."/>
            <person name="Mihova T."/>
            <person name="Mittelman R."/>
            <person name="Mlenga V."/>
            <person name="Montmayeur A."/>
            <person name="Mulrain L."/>
            <person name="Navidi A."/>
            <person name="Naylor J."/>
            <person name="Negash T."/>
            <person name="Nguyen T."/>
            <person name="Nguyen N."/>
            <person name="Nicol R."/>
            <person name="Norbu C."/>
            <person name="Norbu N."/>
            <person name="Novod N."/>
            <person name="O'Neill B."/>
            <person name="Osman S."/>
            <person name="Markiewicz E."/>
            <person name="Oyono O.L."/>
            <person name="Patti C."/>
            <person name="Phunkhang P."/>
            <person name="Pierre F."/>
            <person name="Priest M."/>
            <person name="Raghuraman S."/>
            <person name="Rege F."/>
            <person name="Reyes R."/>
            <person name="Rise C."/>
            <person name="Rogov P."/>
            <person name="Ross K."/>
            <person name="Ryan E."/>
            <person name="Settipalli S."/>
            <person name="Shea T."/>
            <person name="Sherpa N."/>
            <person name="Shi L."/>
            <person name="Shih D."/>
            <person name="Sparrow T."/>
            <person name="Spaulding J."/>
            <person name="Stalker J."/>
            <person name="Stange-Thomann N."/>
            <person name="Stavropoulos S."/>
            <person name="Stone C."/>
            <person name="Strader C."/>
            <person name="Tesfaye S."/>
            <person name="Thomson T."/>
            <person name="Thoulutsang Y."/>
            <person name="Thoulutsang D."/>
            <person name="Topham K."/>
            <person name="Topping I."/>
            <person name="Tsamla T."/>
            <person name="Vassiliev H."/>
            <person name="Vo A."/>
            <person name="Wangchuk T."/>
            <person name="Wangdi T."/>
            <person name="Weiand M."/>
            <person name="Wilkinson J."/>
            <person name="Wilson A."/>
            <person name="Yadav S."/>
            <person name="Young G."/>
            <person name="Yu Q."/>
            <person name="Zembek L."/>
            <person name="Zhong D."/>
            <person name="Zimmer A."/>
            <person name="Zwirko Z."/>
            <person name="Jaffe D.B."/>
            <person name="Alvarez P."/>
            <person name="Brockman W."/>
            <person name="Butler J."/>
            <person name="Chin C."/>
            <person name="Gnerre S."/>
            <person name="Grabherr M."/>
            <person name="Kleber M."/>
            <person name="Mauceli E."/>
            <person name="MacCallum I."/>
        </authorList>
    </citation>
    <scope>NUCLEOTIDE SEQUENCE [LARGE SCALE GENOMIC DNA]</scope>
    <source>
        <strain evidence="3">Tucson 15287-2541.00</strain>
    </source>
</reference>
<dbReference type="AlphaFoldDB" id="B4K3C3"/>
<dbReference type="SUPFAM" id="SSF54236">
    <property type="entry name" value="Ubiquitin-like"/>
    <property type="match status" value="1"/>
</dbReference>
<dbReference type="PANTHER" id="PTHR45706:SF4">
    <property type="entry name" value="TYROSINE-PROTEIN PHOSPHATASE"/>
    <property type="match status" value="1"/>
</dbReference>
<gene>
    <name evidence="2" type="primary">Dgri\GH23465</name>
    <name evidence="2" type="ORF">Dgri_GH23465</name>
</gene>
<dbReference type="InterPro" id="IPR029071">
    <property type="entry name" value="Ubiquitin-like_domsf"/>
</dbReference>
<accession>B4K3C3</accession>
<dbReference type="eggNOG" id="KOG0792">
    <property type="taxonomic scope" value="Eukaryota"/>
</dbReference>
<dbReference type="InterPro" id="IPR000299">
    <property type="entry name" value="FERM_domain"/>
</dbReference>
<dbReference type="FunFam" id="3.10.20.90:FF:000293">
    <property type="entry name" value="Tyrosine-protein phosphatase"/>
    <property type="match status" value="1"/>
</dbReference>
<evidence type="ECO:0000313" key="2">
    <source>
        <dbReference type="EMBL" id="EDW05133.1"/>
    </source>
</evidence>
<keyword evidence="3" id="KW-1185">Reference proteome</keyword>
<dbReference type="GO" id="GO:0004725">
    <property type="term" value="F:protein tyrosine phosphatase activity"/>
    <property type="evidence" value="ECO:0007669"/>
    <property type="project" value="TreeGrafter"/>
</dbReference>
<proteinExistence type="predicted"/>
<feature type="domain" description="FERM" evidence="1">
    <location>
        <begin position="33"/>
        <end position="129"/>
    </location>
</feature>
<evidence type="ECO:0000313" key="3">
    <source>
        <dbReference type="Proteomes" id="UP000001070"/>
    </source>
</evidence>
<dbReference type="EMBL" id="CH921580">
    <property type="protein sequence ID" value="EDW05133.1"/>
    <property type="molecule type" value="Genomic_DNA"/>
</dbReference>
<protein>
    <submittedName>
        <fullName evidence="2">GH23465</fullName>
    </submittedName>
</protein>